<dbReference type="Proteomes" id="UP000055024">
    <property type="component" value="Unassembled WGS sequence"/>
</dbReference>
<dbReference type="AlphaFoldDB" id="A0A0V1I0G4"/>
<feature type="region of interest" description="Disordered" evidence="1">
    <location>
        <begin position="112"/>
        <end position="136"/>
    </location>
</feature>
<keyword evidence="3" id="KW-1185">Reference proteome</keyword>
<evidence type="ECO:0000313" key="2">
    <source>
        <dbReference type="EMBL" id="KRZ15413.1"/>
    </source>
</evidence>
<gene>
    <name evidence="2" type="ORF">T11_13392</name>
</gene>
<evidence type="ECO:0000256" key="1">
    <source>
        <dbReference type="SAM" id="MobiDB-lite"/>
    </source>
</evidence>
<sequence>MEPHQLLGLLTTPAEGRLFQPEERRKGSTSPKKLTRPKRSNGVSITLSAAAFLASITRSCPFLEPGDFLPVIRKDLAEAPGLTGPYESVGPVTVSGCVGSKHRMRRVDFQLRAESDSGQPVSRRRVRADVWEDPTR</sequence>
<dbReference type="EMBL" id="JYDP01000018">
    <property type="protein sequence ID" value="KRZ15413.1"/>
    <property type="molecule type" value="Genomic_DNA"/>
</dbReference>
<proteinExistence type="predicted"/>
<organism evidence="2 3">
    <name type="scientific">Trichinella zimbabwensis</name>
    <dbReference type="NCBI Taxonomy" id="268475"/>
    <lineage>
        <taxon>Eukaryota</taxon>
        <taxon>Metazoa</taxon>
        <taxon>Ecdysozoa</taxon>
        <taxon>Nematoda</taxon>
        <taxon>Enoplea</taxon>
        <taxon>Dorylaimia</taxon>
        <taxon>Trichinellida</taxon>
        <taxon>Trichinellidae</taxon>
        <taxon>Trichinella</taxon>
    </lineage>
</organism>
<comment type="caution">
    <text evidence="2">The sequence shown here is derived from an EMBL/GenBank/DDBJ whole genome shotgun (WGS) entry which is preliminary data.</text>
</comment>
<accession>A0A0V1I0G4</accession>
<reference evidence="2 3" key="1">
    <citation type="submission" date="2015-01" db="EMBL/GenBank/DDBJ databases">
        <title>Evolution of Trichinella species and genotypes.</title>
        <authorList>
            <person name="Korhonen P.K."/>
            <person name="Edoardo P."/>
            <person name="Giuseppe L.R."/>
            <person name="Gasser R.B."/>
        </authorList>
    </citation>
    <scope>NUCLEOTIDE SEQUENCE [LARGE SCALE GENOMIC DNA]</scope>
    <source>
        <strain evidence="2">ISS1029</strain>
    </source>
</reference>
<evidence type="ECO:0000313" key="3">
    <source>
        <dbReference type="Proteomes" id="UP000055024"/>
    </source>
</evidence>
<feature type="compositionally biased region" description="Basic and acidic residues" evidence="1">
    <location>
        <begin position="127"/>
        <end position="136"/>
    </location>
</feature>
<feature type="region of interest" description="Disordered" evidence="1">
    <location>
        <begin position="1"/>
        <end position="40"/>
    </location>
</feature>
<name>A0A0V1I0G4_9BILA</name>
<protein>
    <submittedName>
        <fullName evidence="2">Uncharacterized protein</fullName>
    </submittedName>
</protein>